<sequence length="245" mass="25921">MMFKTIIAIGATISSAAAAPFPPQKFHIECTSGTCSPADMAKFSAYVNEIKNNPNGPAYDVYSEITQITDDDDNNNTNNNGDQPPKHKEDDTVSIQQRDVVTVPTAAPIASPNPIASPALPASNVNGDGNVQVDEATKGAMVDQAKKILVHCSSAEGGCSPEQVAQIENSIHAAGWGFLKPIFDLIGKFKFNYGLEVGGGEKRSVDVAAVDVDTDHDGTGDGEYTTPVVPVPDVPKEREPMVSTY</sequence>
<feature type="chain" id="PRO_5007894936" evidence="2">
    <location>
        <begin position="19"/>
        <end position="245"/>
    </location>
</feature>
<dbReference type="VEuPathDB" id="FungiDB:AAP_02882"/>
<reference evidence="3 4" key="1">
    <citation type="journal article" date="2016" name="Genome Biol. Evol.">
        <title>Divergent and convergent evolution of fungal pathogenicity.</title>
        <authorList>
            <person name="Shang Y."/>
            <person name="Xiao G."/>
            <person name="Zheng P."/>
            <person name="Cen K."/>
            <person name="Zhan S."/>
            <person name="Wang C."/>
        </authorList>
    </citation>
    <scope>NUCLEOTIDE SEQUENCE [LARGE SCALE GENOMIC DNA]</scope>
    <source>
        <strain evidence="3 4">ARSEF 7405</strain>
    </source>
</reference>
<feature type="compositionally biased region" description="Basic and acidic residues" evidence="1">
    <location>
        <begin position="234"/>
        <end position="245"/>
    </location>
</feature>
<dbReference type="OrthoDB" id="10433524at2759"/>
<evidence type="ECO:0000256" key="2">
    <source>
        <dbReference type="SAM" id="SignalP"/>
    </source>
</evidence>
<evidence type="ECO:0000256" key="1">
    <source>
        <dbReference type="SAM" id="MobiDB-lite"/>
    </source>
</evidence>
<organism evidence="3 4">
    <name type="scientific">Ascosphaera apis ARSEF 7405</name>
    <dbReference type="NCBI Taxonomy" id="392613"/>
    <lineage>
        <taxon>Eukaryota</taxon>
        <taxon>Fungi</taxon>
        <taxon>Dikarya</taxon>
        <taxon>Ascomycota</taxon>
        <taxon>Pezizomycotina</taxon>
        <taxon>Eurotiomycetes</taxon>
        <taxon>Eurotiomycetidae</taxon>
        <taxon>Onygenales</taxon>
        <taxon>Ascosphaeraceae</taxon>
        <taxon>Ascosphaera</taxon>
    </lineage>
</organism>
<gene>
    <name evidence="3" type="ORF">AAP_02882</name>
</gene>
<dbReference type="EMBL" id="AZGZ01000011">
    <property type="protein sequence ID" value="KZZ92227.1"/>
    <property type="molecule type" value="Genomic_DNA"/>
</dbReference>
<accession>A0A167Z695</accession>
<keyword evidence="2" id="KW-0732">Signal</keyword>
<feature type="region of interest" description="Disordered" evidence="1">
    <location>
        <begin position="69"/>
        <end position="93"/>
    </location>
</feature>
<dbReference type="Proteomes" id="UP000242877">
    <property type="component" value="Unassembled WGS sequence"/>
</dbReference>
<dbReference type="AlphaFoldDB" id="A0A167Z695"/>
<keyword evidence="4" id="KW-1185">Reference proteome</keyword>
<evidence type="ECO:0000313" key="4">
    <source>
        <dbReference type="Proteomes" id="UP000242877"/>
    </source>
</evidence>
<feature type="region of interest" description="Disordered" evidence="1">
    <location>
        <begin position="213"/>
        <end position="245"/>
    </location>
</feature>
<feature type="signal peptide" evidence="2">
    <location>
        <begin position="1"/>
        <end position="18"/>
    </location>
</feature>
<evidence type="ECO:0000313" key="3">
    <source>
        <dbReference type="EMBL" id="KZZ92227.1"/>
    </source>
</evidence>
<protein>
    <submittedName>
        <fullName evidence="3">Uncharacterized protein</fullName>
    </submittedName>
</protein>
<proteinExistence type="predicted"/>
<name>A0A167Z695_9EURO</name>
<comment type="caution">
    <text evidence="3">The sequence shown here is derived from an EMBL/GenBank/DDBJ whole genome shotgun (WGS) entry which is preliminary data.</text>
</comment>